<accession>T1BDH3</accession>
<reference evidence="2" key="1">
    <citation type="submission" date="2013-08" db="EMBL/GenBank/DDBJ databases">
        <authorList>
            <person name="Mendez C."/>
            <person name="Richter M."/>
            <person name="Ferrer M."/>
            <person name="Sanchez J."/>
        </authorList>
    </citation>
    <scope>NUCLEOTIDE SEQUENCE</scope>
</reference>
<feature type="non-terminal residue" evidence="2">
    <location>
        <position position="302"/>
    </location>
</feature>
<gene>
    <name evidence="2" type="ORF">B1B_04719</name>
</gene>
<evidence type="ECO:0000313" key="2">
    <source>
        <dbReference type="EMBL" id="EQD70951.1"/>
    </source>
</evidence>
<dbReference type="EMBL" id="AUZY01002959">
    <property type="protein sequence ID" value="EQD70951.1"/>
    <property type="molecule type" value="Genomic_DNA"/>
</dbReference>
<feature type="region of interest" description="Disordered" evidence="1">
    <location>
        <begin position="282"/>
        <end position="302"/>
    </location>
</feature>
<proteinExistence type="predicted"/>
<comment type="caution">
    <text evidence="2">The sequence shown here is derived from an EMBL/GenBank/DDBJ whole genome shotgun (WGS) entry which is preliminary data.</text>
</comment>
<sequence length="302" mass="32484">MLKAPYCSSATLKRRSEAASLDRRAGIDVNVSKVAVVSVDRQLSEVRASTIGSDPPERVRLAAERLRSRRRARALDRSRRCSNTAQYQLSQAQQRRAARRAEAGQPAVAVNLPRGPRVATAAGRPHQAYRRDQLSAAYRGLRGEVAAAGAARTRTRDDRARRVAAEVVGTHGASLVVEEGDLRLWARRWGRGMVAFTPGRLVAAIAAEAQAVAALSSGTGLLKAATRPTALSQHCLCATRVPKTLAERTHRCPSCGLTGDRDLVAAALGAFVTFLDPRDRALPGSTTKLPGSPWPRSQGYKQ</sequence>
<protein>
    <submittedName>
        <fullName evidence="2">Protein containing Transposase, IS605 OrfB</fullName>
    </submittedName>
</protein>
<evidence type="ECO:0000256" key="1">
    <source>
        <dbReference type="SAM" id="MobiDB-lite"/>
    </source>
</evidence>
<dbReference type="AlphaFoldDB" id="T1BDH3"/>
<name>T1BDH3_9ZZZZ</name>
<organism evidence="2">
    <name type="scientific">mine drainage metagenome</name>
    <dbReference type="NCBI Taxonomy" id="410659"/>
    <lineage>
        <taxon>unclassified sequences</taxon>
        <taxon>metagenomes</taxon>
        <taxon>ecological metagenomes</taxon>
    </lineage>
</organism>
<reference evidence="2" key="2">
    <citation type="journal article" date="2014" name="ISME J.">
        <title>Microbial stratification in low pH oxic and suboxic macroscopic growths along an acid mine drainage.</title>
        <authorList>
            <person name="Mendez-Garcia C."/>
            <person name="Mesa V."/>
            <person name="Sprenger R.R."/>
            <person name="Richter M."/>
            <person name="Diez M.S."/>
            <person name="Solano J."/>
            <person name="Bargiela R."/>
            <person name="Golyshina O.V."/>
            <person name="Manteca A."/>
            <person name="Ramos J.L."/>
            <person name="Gallego J.R."/>
            <person name="Llorente I."/>
            <person name="Martins Dos Santos V.A."/>
            <person name="Jensen O.N."/>
            <person name="Pelaez A.I."/>
            <person name="Sanchez J."/>
            <person name="Ferrer M."/>
        </authorList>
    </citation>
    <scope>NUCLEOTIDE SEQUENCE</scope>
</reference>